<dbReference type="InterPro" id="IPR024936">
    <property type="entry name" value="Cyclophilin-type_PPIase"/>
</dbReference>
<evidence type="ECO:0000256" key="1">
    <source>
        <dbReference type="ARBA" id="ARBA00002388"/>
    </source>
</evidence>
<comment type="function">
    <text evidence="1 5">PPIases accelerate the folding of proteins. It catalyzes the cis-trans isomerization of proline imidic peptide bonds in oligopeptides.</text>
</comment>
<evidence type="ECO:0000256" key="3">
    <source>
        <dbReference type="ARBA" id="ARBA00023110"/>
    </source>
</evidence>
<name>A0A2M7QH03_9BACT</name>
<dbReference type="InterPro" id="IPR029000">
    <property type="entry name" value="Cyclophilin-like_dom_sf"/>
</dbReference>
<dbReference type="Proteomes" id="UP000229401">
    <property type="component" value="Unassembled WGS sequence"/>
</dbReference>
<sequence>MQIDKNKSFTAVLETSEGNIAIELNAKATPVTVNNFVYLAKKNFYNNTIFHRVIKGFMIQGGDPEGTGRGGPGYRFDDEKFEGEYLRGMIAMANAGPNTNGSQFFIMHKDTPLPKNYVIFGKVVEGIEVVDKIAESLTVQDGTENSTPVTPVKVTKVSIIEK</sequence>
<dbReference type="Gene3D" id="2.40.100.10">
    <property type="entry name" value="Cyclophilin-like"/>
    <property type="match status" value="1"/>
</dbReference>
<gene>
    <name evidence="7" type="ORF">COY87_05315</name>
</gene>
<dbReference type="Pfam" id="PF00160">
    <property type="entry name" value="Pro_isomerase"/>
    <property type="match status" value="1"/>
</dbReference>
<dbReference type="PANTHER" id="PTHR45625:SF4">
    <property type="entry name" value="PEPTIDYLPROLYL ISOMERASE DOMAIN AND WD REPEAT-CONTAINING PROTEIN 1"/>
    <property type="match status" value="1"/>
</dbReference>
<dbReference type="InterPro" id="IPR002130">
    <property type="entry name" value="Cyclophilin-type_PPIase_dom"/>
</dbReference>
<evidence type="ECO:0000313" key="8">
    <source>
        <dbReference type="Proteomes" id="UP000229401"/>
    </source>
</evidence>
<evidence type="ECO:0000313" key="7">
    <source>
        <dbReference type="EMBL" id="PIY71604.1"/>
    </source>
</evidence>
<comment type="similarity">
    <text evidence="2 5">Belongs to the cyclophilin-type PPIase family.</text>
</comment>
<proteinExistence type="inferred from homology"/>
<keyword evidence="3 5" id="KW-0697">Rotamase</keyword>
<organism evidence="7 8">
    <name type="scientific">Candidatus Roizmanbacteria bacterium CG_4_10_14_0_8_um_filter_33_9</name>
    <dbReference type="NCBI Taxonomy" id="1974826"/>
    <lineage>
        <taxon>Bacteria</taxon>
        <taxon>Candidatus Roizmaniibacteriota</taxon>
    </lineage>
</organism>
<comment type="catalytic activity">
    <reaction evidence="5">
        <text>[protein]-peptidylproline (omega=180) = [protein]-peptidylproline (omega=0)</text>
        <dbReference type="Rhea" id="RHEA:16237"/>
        <dbReference type="Rhea" id="RHEA-COMP:10747"/>
        <dbReference type="Rhea" id="RHEA-COMP:10748"/>
        <dbReference type="ChEBI" id="CHEBI:83833"/>
        <dbReference type="ChEBI" id="CHEBI:83834"/>
        <dbReference type="EC" id="5.2.1.8"/>
    </reaction>
</comment>
<dbReference type="InterPro" id="IPR020892">
    <property type="entry name" value="Cyclophilin-type_PPIase_CS"/>
</dbReference>
<evidence type="ECO:0000256" key="2">
    <source>
        <dbReference type="ARBA" id="ARBA00007365"/>
    </source>
</evidence>
<dbReference type="AlphaFoldDB" id="A0A2M7QH03"/>
<dbReference type="EC" id="5.2.1.8" evidence="5"/>
<dbReference type="PROSITE" id="PS00170">
    <property type="entry name" value="CSA_PPIASE_1"/>
    <property type="match status" value="1"/>
</dbReference>
<dbReference type="PIRSF" id="PIRSF001467">
    <property type="entry name" value="Peptidylpro_ismrse"/>
    <property type="match status" value="1"/>
</dbReference>
<reference evidence="8" key="1">
    <citation type="submission" date="2017-09" db="EMBL/GenBank/DDBJ databases">
        <title>Depth-based differentiation of microbial function through sediment-hosted aquifers and enrichment of novel symbionts in the deep terrestrial subsurface.</title>
        <authorList>
            <person name="Probst A.J."/>
            <person name="Ladd B."/>
            <person name="Jarett J.K."/>
            <person name="Geller-Mcgrath D.E."/>
            <person name="Sieber C.M.K."/>
            <person name="Emerson J.B."/>
            <person name="Anantharaman K."/>
            <person name="Thomas B.C."/>
            <person name="Malmstrom R."/>
            <person name="Stieglmeier M."/>
            <person name="Klingl A."/>
            <person name="Woyke T."/>
            <person name="Ryan C.M."/>
            <person name="Banfield J.F."/>
        </authorList>
    </citation>
    <scope>NUCLEOTIDE SEQUENCE [LARGE SCALE GENOMIC DNA]</scope>
</reference>
<dbReference type="GO" id="GO:0006457">
    <property type="term" value="P:protein folding"/>
    <property type="evidence" value="ECO:0007669"/>
    <property type="project" value="InterPro"/>
</dbReference>
<dbReference type="SUPFAM" id="SSF50891">
    <property type="entry name" value="Cyclophilin-like"/>
    <property type="match status" value="1"/>
</dbReference>
<protein>
    <recommendedName>
        <fullName evidence="5">Peptidyl-prolyl cis-trans isomerase</fullName>
        <shortName evidence="5">PPIase</shortName>
        <ecNumber evidence="5">5.2.1.8</ecNumber>
    </recommendedName>
</protein>
<keyword evidence="4 5" id="KW-0413">Isomerase</keyword>
<dbReference type="EMBL" id="PFLI01000183">
    <property type="protein sequence ID" value="PIY71604.1"/>
    <property type="molecule type" value="Genomic_DNA"/>
</dbReference>
<dbReference type="GO" id="GO:0003755">
    <property type="term" value="F:peptidyl-prolyl cis-trans isomerase activity"/>
    <property type="evidence" value="ECO:0007669"/>
    <property type="project" value="UniProtKB-UniRule"/>
</dbReference>
<dbReference type="CDD" id="cd00317">
    <property type="entry name" value="cyclophilin"/>
    <property type="match status" value="1"/>
</dbReference>
<evidence type="ECO:0000256" key="4">
    <source>
        <dbReference type="ARBA" id="ARBA00023235"/>
    </source>
</evidence>
<evidence type="ECO:0000256" key="5">
    <source>
        <dbReference type="RuleBase" id="RU363019"/>
    </source>
</evidence>
<dbReference type="PANTHER" id="PTHR45625">
    <property type="entry name" value="PEPTIDYL-PROLYL CIS-TRANS ISOMERASE-RELATED"/>
    <property type="match status" value="1"/>
</dbReference>
<dbReference type="InterPro" id="IPR044666">
    <property type="entry name" value="Cyclophilin_A-like"/>
</dbReference>
<dbReference type="PROSITE" id="PS50072">
    <property type="entry name" value="CSA_PPIASE_2"/>
    <property type="match status" value="1"/>
</dbReference>
<comment type="caution">
    <text evidence="7">The sequence shown here is derived from an EMBL/GenBank/DDBJ whole genome shotgun (WGS) entry which is preliminary data.</text>
</comment>
<dbReference type="PRINTS" id="PR00153">
    <property type="entry name" value="CSAPPISMRASE"/>
</dbReference>
<accession>A0A2M7QH03</accession>
<feature type="domain" description="PPIase cyclophilin-type" evidence="6">
    <location>
        <begin position="18"/>
        <end position="159"/>
    </location>
</feature>
<evidence type="ECO:0000259" key="6">
    <source>
        <dbReference type="PROSITE" id="PS50072"/>
    </source>
</evidence>